<feature type="domain" description="MoaB/Mog" evidence="12">
    <location>
        <begin position="373"/>
        <end position="510"/>
    </location>
</feature>
<dbReference type="NCBIfam" id="NF011060">
    <property type="entry name" value="PRK14491.1"/>
    <property type="match status" value="1"/>
</dbReference>
<keyword evidence="7 11" id="KW-0479">Metal-binding</keyword>
<keyword evidence="6 11" id="KW-0808">Transferase</keyword>
<dbReference type="GO" id="GO:0061599">
    <property type="term" value="F:molybdopterin molybdotransferase activity"/>
    <property type="evidence" value="ECO:0007669"/>
    <property type="project" value="UniProtKB-UniRule"/>
</dbReference>
<dbReference type="Gene3D" id="3.40.50.300">
    <property type="entry name" value="P-loop containing nucleotide triphosphate hydrolases"/>
    <property type="match status" value="1"/>
</dbReference>
<keyword evidence="8 11" id="KW-0460">Magnesium</keyword>
<dbReference type="GO" id="GO:0005829">
    <property type="term" value="C:cytosol"/>
    <property type="evidence" value="ECO:0007669"/>
    <property type="project" value="TreeGrafter"/>
</dbReference>
<dbReference type="CDD" id="cd00887">
    <property type="entry name" value="MoeA"/>
    <property type="match status" value="1"/>
</dbReference>
<evidence type="ECO:0000256" key="7">
    <source>
        <dbReference type="ARBA" id="ARBA00022723"/>
    </source>
</evidence>
<dbReference type="NCBIfam" id="NF045515">
    <property type="entry name" value="Glp_gephyrin"/>
    <property type="match status" value="1"/>
</dbReference>
<keyword evidence="5 11" id="KW-0500">Molybdenum</keyword>
<dbReference type="Gene3D" id="2.170.190.11">
    <property type="entry name" value="Molybdopterin biosynthesis moea protein, domain 3"/>
    <property type="match status" value="1"/>
</dbReference>
<dbReference type="InterPro" id="IPR027417">
    <property type="entry name" value="P-loop_NTPase"/>
</dbReference>
<evidence type="ECO:0000259" key="12">
    <source>
        <dbReference type="SMART" id="SM00852"/>
    </source>
</evidence>
<dbReference type="NCBIfam" id="TIGR00176">
    <property type="entry name" value="mobB"/>
    <property type="match status" value="1"/>
</dbReference>
<evidence type="ECO:0000256" key="10">
    <source>
        <dbReference type="ARBA" id="ARBA00047317"/>
    </source>
</evidence>
<accession>A0A917NAB4</accession>
<comment type="pathway">
    <text evidence="3 11">Cofactor biosynthesis; molybdopterin biosynthesis.</text>
</comment>
<dbReference type="Gene3D" id="2.40.340.10">
    <property type="entry name" value="MoeA, C-terminal, domain IV"/>
    <property type="match status" value="1"/>
</dbReference>
<dbReference type="Gene3D" id="3.90.105.10">
    <property type="entry name" value="Molybdopterin biosynthesis moea protein, domain 2"/>
    <property type="match status" value="1"/>
</dbReference>
<dbReference type="PROSITE" id="PS01079">
    <property type="entry name" value="MOCF_BIOSYNTHESIS_2"/>
    <property type="match status" value="1"/>
</dbReference>
<protein>
    <recommendedName>
        <fullName evidence="11">Molybdopterin molybdenumtransferase</fullName>
        <ecNumber evidence="11">2.10.1.1</ecNumber>
    </recommendedName>
</protein>
<dbReference type="Pfam" id="PF03453">
    <property type="entry name" value="MoeA_N"/>
    <property type="match status" value="1"/>
</dbReference>
<dbReference type="InterPro" id="IPR036135">
    <property type="entry name" value="MoeA_linker/N_sf"/>
</dbReference>
<gene>
    <name evidence="13" type="primary">mobB/moeA</name>
    <name evidence="13" type="ORF">GCM10009332_18290</name>
</gene>
<dbReference type="InterPro" id="IPR005111">
    <property type="entry name" value="MoeA_C_domain_IV"/>
</dbReference>
<dbReference type="InterPro" id="IPR036425">
    <property type="entry name" value="MoaB/Mog-like_dom_sf"/>
</dbReference>
<dbReference type="PANTHER" id="PTHR10192">
    <property type="entry name" value="MOLYBDOPTERIN BIOSYNTHESIS PROTEIN"/>
    <property type="match status" value="1"/>
</dbReference>
<evidence type="ECO:0000256" key="4">
    <source>
        <dbReference type="ARBA" id="ARBA00010763"/>
    </source>
</evidence>
<evidence type="ECO:0000256" key="3">
    <source>
        <dbReference type="ARBA" id="ARBA00005046"/>
    </source>
</evidence>
<dbReference type="Pfam" id="PF03454">
    <property type="entry name" value="MoeA_C"/>
    <property type="match status" value="1"/>
</dbReference>
<dbReference type="InterPro" id="IPR001453">
    <property type="entry name" value="MoaB/Mog_dom"/>
</dbReference>
<dbReference type="GO" id="GO:0046872">
    <property type="term" value="F:metal ion binding"/>
    <property type="evidence" value="ECO:0007669"/>
    <property type="project" value="UniProtKB-UniRule"/>
</dbReference>
<keyword evidence="9 11" id="KW-0501">Molybdenum cofactor biosynthesis</keyword>
<dbReference type="InterPro" id="IPR004435">
    <property type="entry name" value="MobB_dom"/>
</dbReference>
<evidence type="ECO:0000313" key="14">
    <source>
        <dbReference type="Proteomes" id="UP000613743"/>
    </source>
</evidence>
<comment type="catalytic activity">
    <reaction evidence="10">
        <text>adenylyl-molybdopterin + molybdate = Mo-molybdopterin + AMP + H(+)</text>
        <dbReference type="Rhea" id="RHEA:35047"/>
        <dbReference type="ChEBI" id="CHEBI:15378"/>
        <dbReference type="ChEBI" id="CHEBI:36264"/>
        <dbReference type="ChEBI" id="CHEBI:62727"/>
        <dbReference type="ChEBI" id="CHEBI:71302"/>
        <dbReference type="ChEBI" id="CHEBI:456215"/>
        <dbReference type="EC" id="2.10.1.1"/>
    </reaction>
</comment>
<comment type="caution">
    <text evidence="13">The sequence shown here is derived from an EMBL/GenBank/DDBJ whole genome shotgun (WGS) entry which is preliminary data.</text>
</comment>
<keyword evidence="14" id="KW-1185">Reference proteome</keyword>
<dbReference type="NCBIfam" id="TIGR00177">
    <property type="entry name" value="molyb_syn"/>
    <property type="match status" value="1"/>
</dbReference>
<dbReference type="EC" id="2.10.1.1" evidence="11"/>
<dbReference type="PANTHER" id="PTHR10192:SF31">
    <property type="entry name" value="MOLYBDOPTERIN MOLYBDENUMTRANSFERASE"/>
    <property type="match status" value="1"/>
</dbReference>
<evidence type="ECO:0000256" key="9">
    <source>
        <dbReference type="ARBA" id="ARBA00023150"/>
    </source>
</evidence>
<dbReference type="InterPro" id="IPR012182">
    <property type="entry name" value="MobB_MoeA"/>
</dbReference>
<dbReference type="CDD" id="cd03116">
    <property type="entry name" value="MobB"/>
    <property type="match status" value="1"/>
</dbReference>
<evidence type="ECO:0000256" key="6">
    <source>
        <dbReference type="ARBA" id="ARBA00022679"/>
    </source>
</evidence>
<evidence type="ECO:0000256" key="5">
    <source>
        <dbReference type="ARBA" id="ARBA00022505"/>
    </source>
</evidence>
<dbReference type="GO" id="GO:0005525">
    <property type="term" value="F:GTP binding"/>
    <property type="evidence" value="ECO:0007669"/>
    <property type="project" value="InterPro"/>
</dbReference>
<comment type="function">
    <text evidence="2 11">Catalyzes the insertion of molybdate into adenylated molybdopterin with the concomitant release of AMP.</text>
</comment>
<evidence type="ECO:0000256" key="1">
    <source>
        <dbReference type="ARBA" id="ARBA00001946"/>
    </source>
</evidence>
<dbReference type="SUPFAM" id="SSF63882">
    <property type="entry name" value="MoeA N-terminal region -like"/>
    <property type="match status" value="1"/>
</dbReference>
<dbReference type="FunFam" id="2.170.190.11:FF:000008">
    <property type="entry name" value="Molybdopterin molybdenumtransferase"/>
    <property type="match status" value="1"/>
</dbReference>
<dbReference type="SUPFAM" id="SSF53218">
    <property type="entry name" value="Molybdenum cofactor biosynthesis proteins"/>
    <property type="match status" value="1"/>
</dbReference>
<dbReference type="Gene3D" id="3.40.980.10">
    <property type="entry name" value="MoaB/Mog-like domain"/>
    <property type="match status" value="1"/>
</dbReference>
<dbReference type="InterPro" id="IPR005110">
    <property type="entry name" value="MoeA_linker/N"/>
</dbReference>
<dbReference type="GO" id="GO:0006777">
    <property type="term" value="P:Mo-molybdopterin cofactor biosynthetic process"/>
    <property type="evidence" value="ECO:0007669"/>
    <property type="project" value="UniProtKB-UniRule"/>
</dbReference>
<organism evidence="13 14">
    <name type="scientific">Shewanella gelidii</name>
    <dbReference type="NCBI Taxonomy" id="1642821"/>
    <lineage>
        <taxon>Bacteria</taxon>
        <taxon>Pseudomonadati</taxon>
        <taxon>Pseudomonadota</taxon>
        <taxon>Gammaproteobacteria</taxon>
        <taxon>Alteromonadales</taxon>
        <taxon>Shewanellaceae</taxon>
        <taxon>Shewanella</taxon>
    </lineage>
</organism>
<dbReference type="AlphaFoldDB" id="A0A917NAB4"/>
<dbReference type="RefSeq" id="WP_188920101.1">
    <property type="nucleotide sequence ID" value="NZ_BMPZ01000004.1"/>
</dbReference>
<sequence>MSNSFKNPLSIPVLGICAYSGTGKTTLLRQLIPSLAEQGIRVAVVKHAHHDFDVDVPGKDSYEVRKAGAKQVLVASHVRWALMTEAPCEGDPQLTHLLSQIEVDKVDMVLVEGFKKLTLPKIELHRAAHGQPFIYQNDNNILAIACCQDTLLPQEIQRLDLNNVQQICDFVTSYVNNWQAPALKLPLTPACGCDVADSKSLSVCQGVEKILSYVEPITAAEPVALDELNARVLATDAVSPVNVPQHTNSAMDGYAFALADPMPERFTLVGEVMAGYQYAGKIQAGQAVKIMTGAPVPEGADTVQPREMAHEEQGYVRFDGPISLGQHVRQAGEDIAKGAVALNANQRLGPAEQGLLASLGFAELAVIRRPKIAIFSTGDEVCEPGQALKPSCIYDSNRFTVKSMAKKLGCDVIDLGIIEDSEAALAAALLKGAAQADVIISSGGVSVGDADYIKTVLEQVGQINFWRINMRPGRPLAFGQIDNKLFFGLPGNPVAVMVSFLQFVQPALRKLAGESQWQNRLIPAISDVALRSRKGRTEFTRGIYQLGDDGRLHVKTTGAQGSGMLSSMVKGNCLIVIDEHDDAIEVGAQVYIQPFADLL</sequence>
<dbReference type="FunFam" id="3.40.980.10:FF:000004">
    <property type="entry name" value="Molybdopterin molybdenumtransferase"/>
    <property type="match status" value="1"/>
</dbReference>
<dbReference type="Pfam" id="PF00994">
    <property type="entry name" value="MoCF_biosynth"/>
    <property type="match status" value="1"/>
</dbReference>
<dbReference type="InterPro" id="IPR036688">
    <property type="entry name" value="MoeA_C_domain_IV_sf"/>
</dbReference>
<dbReference type="SUPFAM" id="SSF52540">
    <property type="entry name" value="P-loop containing nucleoside triphosphate hydrolases"/>
    <property type="match status" value="1"/>
</dbReference>
<dbReference type="InterPro" id="IPR008284">
    <property type="entry name" value="MoCF_biosynth_CS"/>
</dbReference>
<proteinExistence type="inferred from homology"/>
<dbReference type="SMART" id="SM00852">
    <property type="entry name" value="MoCF_biosynth"/>
    <property type="match status" value="1"/>
</dbReference>
<evidence type="ECO:0000256" key="2">
    <source>
        <dbReference type="ARBA" id="ARBA00002901"/>
    </source>
</evidence>
<dbReference type="SUPFAM" id="SSF63867">
    <property type="entry name" value="MoeA C-terminal domain-like"/>
    <property type="match status" value="1"/>
</dbReference>
<dbReference type="InterPro" id="IPR038987">
    <property type="entry name" value="MoeA-like"/>
</dbReference>
<reference evidence="13" key="1">
    <citation type="journal article" date="2014" name="Int. J. Syst. Evol. Microbiol.">
        <title>Complete genome sequence of Corynebacterium casei LMG S-19264T (=DSM 44701T), isolated from a smear-ripened cheese.</title>
        <authorList>
            <consortium name="US DOE Joint Genome Institute (JGI-PGF)"/>
            <person name="Walter F."/>
            <person name="Albersmeier A."/>
            <person name="Kalinowski J."/>
            <person name="Ruckert C."/>
        </authorList>
    </citation>
    <scope>NUCLEOTIDE SEQUENCE</scope>
    <source>
        <strain evidence="13">JCM 30804</strain>
    </source>
</reference>
<comment type="similarity">
    <text evidence="4 11">Belongs to the MoeA family.</text>
</comment>
<evidence type="ECO:0000256" key="8">
    <source>
        <dbReference type="ARBA" id="ARBA00022842"/>
    </source>
</evidence>
<dbReference type="FunFam" id="3.40.50.300:FF:000920">
    <property type="entry name" value="Molybdopterin-guanine dinucleotide biosynthesis protein B"/>
    <property type="match status" value="1"/>
</dbReference>
<evidence type="ECO:0000313" key="13">
    <source>
        <dbReference type="EMBL" id="GGI81277.1"/>
    </source>
</evidence>
<dbReference type="EMBL" id="BMPZ01000004">
    <property type="protein sequence ID" value="GGI81277.1"/>
    <property type="molecule type" value="Genomic_DNA"/>
</dbReference>
<comment type="cofactor">
    <cofactor evidence="1 11">
        <name>Mg(2+)</name>
        <dbReference type="ChEBI" id="CHEBI:18420"/>
    </cofactor>
</comment>
<dbReference type="Pfam" id="PF03205">
    <property type="entry name" value="MobB"/>
    <property type="match status" value="1"/>
</dbReference>
<dbReference type="Proteomes" id="UP000613743">
    <property type="component" value="Unassembled WGS sequence"/>
</dbReference>
<reference evidence="13" key="2">
    <citation type="submission" date="2020-09" db="EMBL/GenBank/DDBJ databases">
        <authorList>
            <person name="Sun Q."/>
            <person name="Ohkuma M."/>
        </authorList>
    </citation>
    <scope>NUCLEOTIDE SEQUENCE</scope>
    <source>
        <strain evidence="13">JCM 30804</strain>
    </source>
</reference>
<dbReference type="PIRSF" id="PIRSF036618">
    <property type="entry name" value="MobB_MoeA"/>
    <property type="match status" value="1"/>
</dbReference>
<name>A0A917NAB4_9GAMM</name>
<evidence type="ECO:0000256" key="11">
    <source>
        <dbReference type="RuleBase" id="RU365090"/>
    </source>
</evidence>